<evidence type="ECO:0000256" key="1">
    <source>
        <dbReference type="SAM" id="Phobius"/>
    </source>
</evidence>
<organism evidence="2 3">
    <name type="scientific">Rhizoctonia solani</name>
    <dbReference type="NCBI Taxonomy" id="456999"/>
    <lineage>
        <taxon>Eukaryota</taxon>
        <taxon>Fungi</taxon>
        <taxon>Dikarya</taxon>
        <taxon>Basidiomycota</taxon>
        <taxon>Agaricomycotina</taxon>
        <taxon>Agaricomycetes</taxon>
        <taxon>Cantharellales</taxon>
        <taxon>Ceratobasidiaceae</taxon>
        <taxon>Rhizoctonia</taxon>
    </lineage>
</organism>
<protein>
    <recommendedName>
        <fullName evidence="4">Transmembrane protein</fullName>
    </recommendedName>
</protein>
<dbReference type="Proteomes" id="UP000663827">
    <property type="component" value="Unassembled WGS sequence"/>
</dbReference>
<feature type="transmembrane region" description="Helical" evidence="1">
    <location>
        <begin position="163"/>
        <end position="185"/>
    </location>
</feature>
<sequence>MPPRYTNLPYTALESTALPVAEAEGRPDITSKDEGAASVPKQSLITWAKAIQAMIVHCILSVALAVFVLVYVDRHHFNLTERYPSINVVDGTQKAPFLPMQSDIVTFLSSILAISKCALTAWAGLLCWNVALFLMEKRGLVRRDLQTLLKYGLLAPRAYSKDWSAWVIGALLVASLAAGLASPVLTGSISWAPSNRLVHGVSGGRYILEDTLDGTITQLPEQYTRLITRRYAEALRSVGLVSFSWGRKSEKGIFKRATNWSTQLEANSTINNATLPYFKVHSIRWVESSNEDNRIGKGVDLFRPQYLASPSPIPPLSNAAVILFPNVTTNWTSDPLESVIIHDTRLMLFTCGTTSPTGAKMFVTQDLPPNAYIENDGVDCYAFAWVTFSAGVGRCKNHRCIVSNPFTIQSGGPIEPEPHQLTFQALVTAPIVSAHLTQHNQSVPYLWDNLNDYVEAVLVRAYSGAWSTLNWMSPTANTESDYVPALASLVANVDRMRVYIWLGIQLLVTSLSILFLIMRSRLSRRAFINDTSLLAFELDTTAVPRDTIDSSISSVKVRQQGDRLVV</sequence>
<feature type="transmembrane region" description="Helical" evidence="1">
    <location>
        <begin position="50"/>
        <end position="72"/>
    </location>
</feature>
<dbReference type="EMBL" id="CAJNJQ010001202">
    <property type="protein sequence ID" value="CAE7126584.1"/>
    <property type="molecule type" value="Genomic_DNA"/>
</dbReference>
<name>A0A8H3DW92_9AGAM</name>
<keyword evidence="1" id="KW-0812">Transmembrane</keyword>
<evidence type="ECO:0000313" key="3">
    <source>
        <dbReference type="Proteomes" id="UP000663827"/>
    </source>
</evidence>
<evidence type="ECO:0008006" key="4">
    <source>
        <dbReference type="Google" id="ProtNLM"/>
    </source>
</evidence>
<proteinExistence type="predicted"/>
<feature type="transmembrane region" description="Helical" evidence="1">
    <location>
        <begin position="498"/>
        <end position="518"/>
    </location>
</feature>
<reference evidence="2" key="1">
    <citation type="submission" date="2021-01" db="EMBL/GenBank/DDBJ databases">
        <authorList>
            <person name="Kaushik A."/>
        </authorList>
    </citation>
    <scope>NUCLEOTIDE SEQUENCE</scope>
    <source>
        <strain evidence="2">AG5</strain>
    </source>
</reference>
<evidence type="ECO:0000313" key="2">
    <source>
        <dbReference type="EMBL" id="CAE7126584.1"/>
    </source>
</evidence>
<comment type="caution">
    <text evidence="2">The sequence shown here is derived from an EMBL/GenBank/DDBJ whole genome shotgun (WGS) entry which is preliminary data.</text>
</comment>
<dbReference type="AlphaFoldDB" id="A0A8H3DW92"/>
<gene>
    <name evidence="2" type="ORF">RDB_LOCUS60176</name>
</gene>
<keyword evidence="1" id="KW-0472">Membrane</keyword>
<feature type="transmembrane region" description="Helical" evidence="1">
    <location>
        <begin position="104"/>
        <end position="134"/>
    </location>
</feature>
<accession>A0A8H3DW92</accession>
<keyword evidence="1" id="KW-1133">Transmembrane helix</keyword>